<keyword evidence="1" id="KW-1133">Transmembrane helix</keyword>
<dbReference type="EMBL" id="DRQG01000024">
    <property type="protein sequence ID" value="HGY54620.1"/>
    <property type="molecule type" value="Genomic_DNA"/>
</dbReference>
<organism evidence="3">
    <name type="scientific">Caldithrix abyssi</name>
    <dbReference type="NCBI Taxonomy" id="187145"/>
    <lineage>
        <taxon>Bacteria</taxon>
        <taxon>Pseudomonadati</taxon>
        <taxon>Calditrichota</taxon>
        <taxon>Calditrichia</taxon>
        <taxon>Calditrichales</taxon>
        <taxon>Calditrichaceae</taxon>
        <taxon>Caldithrix</taxon>
    </lineage>
</organism>
<evidence type="ECO:0000313" key="3">
    <source>
        <dbReference type="EMBL" id="HGY54620.1"/>
    </source>
</evidence>
<dbReference type="Proteomes" id="UP000885779">
    <property type="component" value="Unassembled WGS sequence"/>
</dbReference>
<evidence type="ECO:0000259" key="2">
    <source>
        <dbReference type="SMART" id="SM00014"/>
    </source>
</evidence>
<dbReference type="PANTHER" id="PTHR14969">
    <property type="entry name" value="SPHINGOSINE-1-PHOSPHATE PHOSPHOHYDROLASE"/>
    <property type="match status" value="1"/>
</dbReference>
<protein>
    <submittedName>
        <fullName evidence="3">Phosphatase PAP2 family protein</fullName>
    </submittedName>
</protein>
<feature type="domain" description="Phosphatidic acid phosphatase type 2/haloperoxidase" evidence="2">
    <location>
        <begin position="60"/>
        <end position="170"/>
    </location>
</feature>
<evidence type="ECO:0000256" key="1">
    <source>
        <dbReference type="SAM" id="Phobius"/>
    </source>
</evidence>
<reference evidence="3" key="1">
    <citation type="journal article" date="2020" name="mSystems">
        <title>Genome- and Community-Level Interaction Insights into Carbon Utilization and Element Cycling Functions of Hydrothermarchaeota in Hydrothermal Sediment.</title>
        <authorList>
            <person name="Zhou Z."/>
            <person name="Liu Y."/>
            <person name="Xu W."/>
            <person name="Pan J."/>
            <person name="Luo Z.H."/>
            <person name="Li M."/>
        </authorList>
    </citation>
    <scope>NUCLEOTIDE SEQUENCE [LARGE SCALE GENOMIC DNA]</scope>
    <source>
        <strain evidence="3">HyVt-577</strain>
    </source>
</reference>
<feature type="transmembrane region" description="Helical" evidence="1">
    <location>
        <begin position="132"/>
        <end position="149"/>
    </location>
</feature>
<accession>A0A7V4WTX8</accession>
<feature type="transmembrane region" description="Helical" evidence="1">
    <location>
        <begin position="59"/>
        <end position="79"/>
    </location>
</feature>
<feature type="transmembrane region" description="Helical" evidence="1">
    <location>
        <begin position="155"/>
        <end position="173"/>
    </location>
</feature>
<dbReference type="InterPro" id="IPR036938">
    <property type="entry name" value="PAP2/HPO_sf"/>
</dbReference>
<name>A0A7V4WTX8_CALAY</name>
<dbReference type="Gene3D" id="1.20.144.10">
    <property type="entry name" value="Phosphatidic acid phosphatase type 2/haloperoxidase"/>
    <property type="match status" value="2"/>
</dbReference>
<dbReference type="PANTHER" id="PTHR14969:SF13">
    <property type="entry name" value="AT30094P"/>
    <property type="match status" value="1"/>
</dbReference>
<dbReference type="SUPFAM" id="SSF48317">
    <property type="entry name" value="Acid phosphatase/Vanadium-dependent haloperoxidase"/>
    <property type="match status" value="1"/>
</dbReference>
<dbReference type="InterPro" id="IPR000326">
    <property type="entry name" value="PAP2/HPO"/>
</dbReference>
<dbReference type="Pfam" id="PF01569">
    <property type="entry name" value="PAP2"/>
    <property type="match status" value="1"/>
</dbReference>
<gene>
    <name evidence="3" type="ORF">ENK44_02855</name>
</gene>
<keyword evidence="1" id="KW-0472">Membrane</keyword>
<sequence length="184" mass="21086">MLELLQNLDTWLFLFFNVQLANPVFDMVMPVITSKYTWYPVWLALFVGLLWKGGSKGRWVALVAILTVITADQIVNQLLKPFFGRIRPCIAVEGAHLLIGKKHSFSMPSSHATNFFAVATVFAYYYGRYKTLYWFLAALVAYSRVAVGVHYPFDILAGAAAGVLFGWFWIYVFQKWFKPKELQP</sequence>
<dbReference type="SMART" id="SM00014">
    <property type="entry name" value="acidPPc"/>
    <property type="match status" value="1"/>
</dbReference>
<keyword evidence="1" id="KW-0812">Transmembrane</keyword>
<comment type="caution">
    <text evidence="3">The sequence shown here is derived from an EMBL/GenBank/DDBJ whole genome shotgun (WGS) entry which is preliminary data.</text>
</comment>
<feature type="transmembrane region" description="Helical" evidence="1">
    <location>
        <begin position="36"/>
        <end position="53"/>
    </location>
</feature>
<proteinExistence type="predicted"/>
<dbReference type="AlphaFoldDB" id="A0A7V4WTX8"/>